<proteinExistence type="predicted"/>
<name>A0AAD0U5C0_9BURK</name>
<evidence type="ECO:0000259" key="1">
    <source>
        <dbReference type="Pfam" id="PF06114"/>
    </source>
</evidence>
<evidence type="ECO:0000313" key="2">
    <source>
        <dbReference type="EMBL" id="AYR23399.1"/>
    </source>
</evidence>
<dbReference type="RefSeq" id="WP_082803129.1">
    <property type="nucleotide sequence ID" value="NZ_CP024996.1"/>
</dbReference>
<dbReference type="EMBL" id="CP024996">
    <property type="protein sequence ID" value="AYR23399.1"/>
    <property type="molecule type" value="Genomic_DNA"/>
</dbReference>
<dbReference type="AlphaFoldDB" id="A0AAD0U5C0"/>
<reference evidence="2 3" key="1">
    <citation type="submission" date="2017-11" db="EMBL/GenBank/DDBJ databases">
        <title>Complete genome sequence of Herbaspirillum rubrisubalbicans DSM 11543.</title>
        <authorList>
            <person name="Chen M."/>
            <person name="An Q."/>
        </authorList>
    </citation>
    <scope>NUCLEOTIDE SEQUENCE [LARGE SCALE GENOMIC DNA]</scope>
    <source>
        <strain evidence="2 3">DSM 11543</strain>
    </source>
</reference>
<dbReference type="Gene3D" id="1.10.10.2910">
    <property type="match status" value="1"/>
</dbReference>
<sequence length="312" mass="35249">MATNLILSARTSQDIDGRVERIIKGLGNPEPPLHLEDVRELLKLDLAFYTADDPGILSESISKIRVAGQQILKRPSLLKEAIKKWSLKALYLPDRKRILLDSDLPPLKHRWNEAHEIGHSLIPWHEEFMHGDNSHTVSPECSEHIEAEANYAAGRLLFFRERFVTEARSVPPNLQSVQRLHKAYGNTFSSTLYRYIECVGQEIPYVGIISGHPHISRRAIDFNPSKPCKHFVRSTAFAKSFSKLAETDLFRILEGYCGSQRGGPLGADVAELVDDNGDIHRFGFETFFNRYDGLTLGVYLGPKITKIFMPGI</sequence>
<feature type="domain" description="IrrE N-terminal-like" evidence="1">
    <location>
        <begin position="79"/>
        <end position="194"/>
    </location>
</feature>
<gene>
    <name evidence="2" type="ORF">RC54_05975</name>
</gene>
<accession>A0AAD0U5C0</accession>
<dbReference type="Proteomes" id="UP000269199">
    <property type="component" value="Chromosome"/>
</dbReference>
<dbReference type="Pfam" id="PF06114">
    <property type="entry name" value="Peptidase_M78"/>
    <property type="match status" value="1"/>
</dbReference>
<protein>
    <submittedName>
        <fullName evidence="2">ImmA/IrrE family metallo-endopeptidase</fullName>
    </submittedName>
</protein>
<dbReference type="InterPro" id="IPR010359">
    <property type="entry name" value="IrrE_HExxH"/>
</dbReference>
<evidence type="ECO:0000313" key="3">
    <source>
        <dbReference type="Proteomes" id="UP000269199"/>
    </source>
</evidence>
<organism evidence="2 3">
    <name type="scientific">Herbaspirillum rubrisubalbicans</name>
    <dbReference type="NCBI Taxonomy" id="80842"/>
    <lineage>
        <taxon>Bacteria</taxon>
        <taxon>Pseudomonadati</taxon>
        <taxon>Pseudomonadota</taxon>
        <taxon>Betaproteobacteria</taxon>
        <taxon>Burkholderiales</taxon>
        <taxon>Oxalobacteraceae</taxon>
        <taxon>Herbaspirillum</taxon>
    </lineage>
</organism>